<dbReference type="InterPro" id="IPR035890">
    <property type="entry name" value="Anti-sigma-28_factor_FlgM_sf"/>
</dbReference>
<dbReference type="EMBL" id="BORQ01000005">
    <property type="protein sequence ID" value="GIO33289.1"/>
    <property type="molecule type" value="Genomic_DNA"/>
</dbReference>
<accession>A0A919XIG8</accession>
<reference evidence="3" key="1">
    <citation type="submission" date="2021-03" db="EMBL/GenBank/DDBJ databases">
        <title>Antimicrobial resistance genes in bacteria isolated from Japanese honey, and their potential for conferring macrolide and lincosamide resistance in the American foulbrood pathogen Paenibacillus larvae.</title>
        <authorList>
            <person name="Okamoto M."/>
            <person name="Kumagai M."/>
            <person name="Kanamori H."/>
            <person name="Takamatsu D."/>
        </authorList>
    </citation>
    <scope>NUCLEOTIDE SEQUENCE</scope>
    <source>
        <strain evidence="3">J2TS6</strain>
    </source>
</reference>
<dbReference type="InterPro" id="IPR031316">
    <property type="entry name" value="FlgM_C"/>
</dbReference>
<organism evidence="3 4">
    <name type="scientific">Paenibacillus albilobatus</name>
    <dbReference type="NCBI Taxonomy" id="2716884"/>
    <lineage>
        <taxon>Bacteria</taxon>
        <taxon>Bacillati</taxon>
        <taxon>Bacillota</taxon>
        <taxon>Bacilli</taxon>
        <taxon>Bacillales</taxon>
        <taxon>Paenibacillaceae</taxon>
        <taxon>Paenibacillus</taxon>
    </lineage>
</organism>
<name>A0A919XIG8_9BACL</name>
<protein>
    <recommendedName>
        <fullName evidence="2">Anti-sigma-28 factor FlgM C-terminal domain-containing protein</fullName>
    </recommendedName>
</protein>
<dbReference type="AlphaFoldDB" id="A0A919XIG8"/>
<evidence type="ECO:0000259" key="2">
    <source>
        <dbReference type="Pfam" id="PF04316"/>
    </source>
</evidence>
<dbReference type="Pfam" id="PF04316">
    <property type="entry name" value="FlgM"/>
    <property type="match status" value="1"/>
</dbReference>
<feature type="domain" description="Anti-sigma-28 factor FlgM C-terminal" evidence="2">
    <location>
        <begin position="34"/>
        <end position="85"/>
    </location>
</feature>
<evidence type="ECO:0000256" key="1">
    <source>
        <dbReference type="SAM" id="MobiDB-lite"/>
    </source>
</evidence>
<comment type="caution">
    <text evidence="3">The sequence shown here is derived from an EMBL/GenBank/DDBJ whole genome shotgun (WGS) entry which is preliminary data.</text>
</comment>
<feature type="region of interest" description="Disordered" evidence="1">
    <location>
        <begin position="1"/>
        <end position="41"/>
    </location>
</feature>
<dbReference type="Proteomes" id="UP000679779">
    <property type="component" value="Unassembled WGS sequence"/>
</dbReference>
<evidence type="ECO:0000313" key="3">
    <source>
        <dbReference type="EMBL" id="GIO33289.1"/>
    </source>
</evidence>
<proteinExistence type="predicted"/>
<evidence type="ECO:0000313" key="4">
    <source>
        <dbReference type="Proteomes" id="UP000679779"/>
    </source>
</evidence>
<keyword evidence="4" id="KW-1185">Reference proteome</keyword>
<dbReference type="RefSeq" id="WP_160044085.1">
    <property type="nucleotide sequence ID" value="NZ_BORQ01000005.1"/>
</dbReference>
<sequence>MKVNDTGRLGGINPYQRNVESREYHVEKKKRQTDKVSFSPEALEMLDDAKRAQDPERAKRIQLLKESVATGTYHVEAGKLAEKLLPYFKSYSKSGDKE</sequence>
<gene>
    <name evidence="3" type="ORF">J2TS6_44300</name>
</gene>
<dbReference type="SUPFAM" id="SSF101498">
    <property type="entry name" value="Anti-sigma factor FlgM"/>
    <property type="match status" value="1"/>
</dbReference>